<name>A0A7J9HYB3_9ROSI</name>
<keyword evidence="2" id="KW-1185">Reference proteome</keyword>
<dbReference type="OrthoDB" id="1001863at2759"/>
<comment type="caution">
    <text evidence="1">The sequence shown here is derived from an EMBL/GenBank/DDBJ whole genome shotgun (WGS) entry which is preliminary data.</text>
</comment>
<gene>
    <name evidence="1" type="ORF">Gohar_020465</name>
</gene>
<sequence length="58" mass="6937">MINRRIQWVKYDSLPMVCVECGRYGHYREVCTYKVGKEADSLGGKINHQSRKWCCRKR</sequence>
<evidence type="ECO:0008006" key="3">
    <source>
        <dbReference type="Google" id="ProtNLM"/>
    </source>
</evidence>
<dbReference type="EMBL" id="JABFAD010000012">
    <property type="protein sequence ID" value="MBA0814653.1"/>
    <property type="molecule type" value="Genomic_DNA"/>
</dbReference>
<protein>
    <recommendedName>
        <fullName evidence="3">CCHC-type domain-containing protein</fullName>
    </recommendedName>
</protein>
<dbReference type="Proteomes" id="UP000593560">
    <property type="component" value="Unassembled WGS sequence"/>
</dbReference>
<reference evidence="1 2" key="1">
    <citation type="journal article" date="2019" name="Genome Biol. Evol.">
        <title>Insights into the evolution of the New World diploid cottons (Gossypium, subgenus Houzingenia) based on genome sequencing.</title>
        <authorList>
            <person name="Grover C.E."/>
            <person name="Arick M.A. 2nd"/>
            <person name="Thrash A."/>
            <person name="Conover J.L."/>
            <person name="Sanders W.S."/>
            <person name="Peterson D.G."/>
            <person name="Frelichowski J.E."/>
            <person name="Scheffler J.A."/>
            <person name="Scheffler B.E."/>
            <person name="Wendel J.F."/>
        </authorList>
    </citation>
    <scope>NUCLEOTIDE SEQUENCE [LARGE SCALE GENOMIC DNA]</scope>
    <source>
        <strain evidence="1">0</strain>
        <tissue evidence="1">Leaf</tissue>
    </source>
</reference>
<accession>A0A7J9HYB3</accession>
<evidence type="ECO:0000313" key="2">
    <source>
        <dbReference type="Proteomes" id="UP000593560"/>
    </source>
</evidence>
<evidence type="ECO:0000313" key="1">
    <source>
        <dbReference type="EMBL" id="MBA0814653.1"/>
    </source>
</evidence>
<organism evidence="1 2">
    <name type="scientific">Gossypium harknessii</name>
    <dbReference type="NCBI Taxonomy" id="34285"/>
    <lineage>
        <taxon>Eukaryota</taxon>
        <taxon>Viridiplantae</taxon>
        <taxon>Streptophyta</taxon>
        <taxon>Embryophyta</taxon>
        <taxon>Tracheophyta</taxon>
        <taxon>Spermatophyta</taxon>
        <taxon>Magnoliopsida</taxon>
        <taxon>eudicotyledons</taxon>
        <taxon>Gunneridae</taxon>
        <taxon>Pentapetalae</taxon>
        <taxon>rosids</taxon>
        <taxon>malvids</taxon>
        <taxon>Malvales</taxon>
        <taxon>Malvaceae</taxon>
        <taxon>Malvoideae</taxon>
        <taxon>Gossypium</taxon>
    </lineage>
</organism>
<dbReference type="AlphaFoldDB" id="A0A7J9HYB3"/>
<proteinExistence type="predicted"/>